<feature type="transmembrane region" description="Helical" evidence="2">
    <location>
        <begin position="145"/>
        <end position="163"/>
    </location>
</feature>
<protein>
    <submittedName>
        <fullName evidence="4">Uncharacterized protein AlNc14C7G948</fullName>
    </submittedName>
</protein>
<dbReference type="PANTHER" id="PTHR45657">
    <property type="entry name" value="CRAL-TRIO DOMAIN-CONTAINING PROTEIN YKL091C-RELATED"/>
    <property type="match status" value="1"/>
</dbReference>
<dbReference type="InterPro" id="IPR001251">
    <property type="entry name" value="CRAL-TRIO_dom"/>
</dbReference>
<feature type="transmembrane region" description="Helical" evidence="2">
    <location>
        <begin position="802"/>
        <end position="821"/>
    </location>
</feature>
<feature type="transmembrane region" description="Helical" evidence="2">
    <location>
        <begin position="694"/>
        <end position="717"/>
    </location>
</feature>
<feature type="transmembrane region" description="Helical" evidence="2">
    <location>
        <begin position="12"/>
        <end position="40"/>
    </location>
</feature>
<feature type="transmembrane region" description="Helical" evidence="2">
    <location>
        <begin position="83"/>
        <end position="105"/>
    </location>
</feature>
<reference evidence="4" key="2">
    <citation type="submission" date="2011-02" db="EMBL/GenBank/DDBJ databases">
        <authorList>
            <person name="MacLean D."/>
        </authorList>
    </citation>
    <scope>NUCLEOTIDE SEQUENCE</scope>
</reference>
<dbReference type="SUPFAM" id="SSF103473">
    <property type="entry name" value="MFS general substrate transporter"/>
    <property type="match status" value="2"/>
</dbReference>
<name>F0W1I0_9STRA</name>
<feature type="compositionally biased region" description="Polar residues" evidence="1">
    <location>
        <begin position="274"/>
        <end position="288"/>
    </location>
</feature>
<dbReference type="Pfam" id="PF00650">
    <property type="entry name" value="CRAL_TRIO"/>
    <property type="match status" value="1"/>
</dbReference>
<feature type="domain" description="CRAL-TRIO" evidence="3">
    <location>
        <begin position="295"/>
        <end position="464"/>
    </location>
</feature>
<dbReference type="EMBL" id="FR824052">
    <property type="protein sequence ID" value="CCA14909.1"/>
    <property type="molecule type" value="Genomic_DNA"/>
</dbReference>
<dbReference type="AlphaFoldDB" id="F0W1I0"/>
<feature type="region of interest" description="Disordered" evidence="1">
    <location>
        <begin position="235"/>
        <end position="263"/>
    </location>
</feature>
<feature type="transmembrane region" description="Helical" evidence="2">
    <location>
        <begin position="46"/>
        <end position="71"/>
    </location>
</feature>
<keyword evidence="2" id="KW-1133">Transmembrane helix</keyword>
<dbReference type="InterPro" id="IPR051026">
    <property type="entry name" value="PI/PC_transfer"/>
</dbReference>
<feature type="region of interest" description="Disordered" evidence="1">
    <location>
        <begin position="269"/>
        <end position="288"/>
    </location>
</feature>
<feature type="transmembrane region" description="Helical" evidence="2">
    <location>
        <begin position="661"/>
        <end position="682"/>
    </location>
</feature>
<sequence>MSWCQEYNGRLLFLMGCVVMEHISHTVFFLCSPLIVFHFYPETSYYLLGLYTAALSFASYMGHFISSPIWIKYSRITLYSKGIILSGLASIGLGFFGLLLCQSLVQVVLTRFITGIFTGVIPSALTEIDEICGNRQSHLATISEYVGMFLGALMTYLTLMGSYELTVENETLNRSQATTLQMKLYYYPFTLVSMAAWAVVVITMIGLQLNPNQTTAAYIPVASRDDYHLESEFFSSEKSKSSGDSSNEVINKSQSRKIQTHSVSDDAAKASKNALDSQNASESHQGSVIWQPNPHFETIRNILPHFYQGYSKDGHVVLWDCLGQIKSEKLQSSGFSTLDICFHYRYFIEYALQKLLRDTQQLIYIIDLDGLTLLDTEGWAMEALPIITKDLQHLFPGRLYHLSVINAPIWFNAKVVAQVSPHVAPSTLKRMSISSKDMTKRELLKWVGVDALPSKYGGEVPVELGKSTLENGFSSFWMQTTGSMEKTKEIIGKHNQLLAVDRDSDVEDSDEEAFFDCNEYGLQSIGQEYDAITTEMQHAITIDVDTAKRSRKRPLPKKPERFMDDVFKRKVEARVSFSSRPFSRPADSDICRIVFRQNPNAGMILILTGLWLSFQAGFDDVLPLWFIKNKKEGLSNQSVSITFLSKVSSYPSKIDPITSQVLMVTVCVALTPFLVGLCRLLVGRCFSTGIMRPLAIFRLGLMLQVPIMCCFPLMAIFELNHVAMTPLMVLLIMIGKHLTAAIAQSGLFSLLDHSIPADRRLLVYRLTHIISYGAIVVGGSGASALFAAFAYLEYPFPFDTNALYLILASALSVMVVFSCFIPRRLNFPLLLSVGINKK</sequence>
<dbReference type="SUPFAM" id="SSF52087">
    <property type="entry name" value="CRAL/TRIO domain"/>
    <property type="match status" value="1"/>
</dbReference>
<evidence type="ECO:0000313" key="4">
    <source>
        <dbReference type="EMBL" id="CCA14909.1"/>
    </source>
</evidence>
<reference evidence="4" key="1">
    <citation type="journal article" date="2011" name="PLoS Biol.">
        <title>Gene gain and loss during evolution of obligate parasitism in the white rust pathogen of Arabidopsis thaliana.</title>
        <authorList>
            <person name="Kemen E."/>
            <person name="Gardiner A."/>
            <person name="Schultz-Larsen T."/>
            <person name="Kemen A.C."/>
            <person name="Balmuth A.L."/>
            <person name="Robert-Seilaniantz A."/>
            <person name="Bailey K."/>
            <person name="Holub E."/>
            <person name="Studholme D.J."/>
            <person name="Maclean D."/>
            <person name="Jones J.D."/>
        </authorList>
    </citation>
    <scope>NUCLEOTIDE SEQUENCE</scope>
</reference>
<dbReference type="PANTHER" id="PTHR45657:SF1">
    <property type="entry name" value="CRAL-TRIO DOMAIN-CONTAINING PROTEIN YKL091C-RELATED"/>
    <property type="match status" value="1"/>
</dbReference>
<evidence type="ECO:0000259" key="3">
    <source>
        <dbReference type="PROSITE" id="PS50191"/>
    </source>
</evidence>
<feature type="transmembrane region" description="Helical" evidence="2">
    <location>
        <begin position="723"/>
        <end position="748"/>
    </location>
</feature>
<organism evidence="4">
    <name type="scientific">Albugo laibachii Nc14</name>
    <dbReference type="NCBI Taxonomy" id="890382"/>
    <lineage>
        <taxon>Eukaryota</taxon>
        <taxon>Sar</taxon>
        <taxon>Stramenopiles</taxon>
        <taxon>Oomycota</taxon>
        <taxon>Peronosporomycetes</taxon>
        <taxon>Albuginales</taxon>
        <taxon>Albuginaceae</taxon>
        <taxon>Albugo</taxon>
    </lineage>
</organism>
<dbReference type="Gene3D" id="3.40.525.10">
    <property type="entry name" value="CRAL-TRIO lipid binding domain"/>
    <property type="match status" value="1"/>
</dbReference>
<evidence type="ECO:0000256" key="1">
    <source>
        <dbReference type="SAM" id="MobiDB-lite"/>
    </source>
</evidence>
<feature type="transmembrane region" description="Helical" evidence="2">
    <location>
        <begin position="184"/>
        <end position="207"/>
    </location>
</feature>
<proteinExistence type="predicted"/>
<gene>
    <name evidence="4" type="primary">AlNc14C7G948</name>
    <name evidence="4" type="ORF">ALNC14_010520</name>
</gene>
<dbReference type="Gene3D" id="1.20.1250.20">
    <property type="entry name" value="MFS general substrate transporter like domains"/>
    <property type="match status" value="1"/>
</dbReference>
<dbReference type="PROSITE" id="PS50191">
    <property type="entry name" value="CRAL_TRIO"/>
    <property type="match status" value="1"/>
</dbReference>
<dbReference type="HOGENOM" id="CLU_338460_0_0_1"/>
<feature type="transmembrane region" description="Helical" evidence="2">
    <location>
        <begin position="769"/>
        <end position="790"/>
    </location>
</feature>
<evidence type="ECO:0000256" key="2">
    <source>
        <dbReference type="SAM" id="Phobius"/>
    </source>
</evidence>
<dbReference type="CDD" id="cd00170">
    <property type="entry name" value="SEC14"/>
    <property type="match status" value="1"/>
</dbReference>
<accession>F0W1I0</accession>
<keyword evidence="2" id="KW-0812">Transmembrane</keyword>
<dbReference type="InterPro" id="IPR036259">
    <property type="entry name" value="MFS_trans_sf"/>
</dbReference>
<dbReference type="InterPro" id="IPR036865">
    <property type="entry name" value="CRAL-TRIO_dom_sf"/>
</dbReference>
<keyword evidence="2" id="KW-0472">Membrane</keyword>
<dbReference type="SMART" id="SM00516">
    <property type="entry name" value="SEC14"/>
    <property type="match status" value="1"/>
</dbReference>